<dbReference type="AlphaFoldDB" id="A0A401VXZ4"/>
<evidence type="ECO:0000313" key="2">
    <source>
        <dbReference type="EMBL" id="GCD41901.1"/>
    </source>
</evidence>
<name>A0A401VXZ4_STREY</name>
<dbReference type="Gene3D" id="3.30.750.24">
    <property type="entry name" value="STAS domain"/>
    <property type="match status" value="1"/>
</dbReference>
<protein>
    <recommendedName>
        <fullName evidence="1">STAS domain-containing protein</fullName>
    </recommendedName>
</protein>
<dbReference type="InterPro" id="IPR002645">
    <property type="entry name" value="STAS_dom"/>
</dbReference>
<dbReference type="PROSITE" id="PS50801">
    <property type="entry name" value="STAS"/>
    <property type="match status" value="1"/>
</dbReference>
<dbReference type="SUPFAM" id="SSF52091">
    <property type="entry name" value="SpoIIaa-like"/>
    <property type="match status" value="1"/>
</dbReference>
<sequence length="131" mass="14074">MSRPAQYHLLSLPDGSWETVSCLASAIRCRATTPTVIVDVSTVERLTIDALAVLVRKAMRLRSAGGELLLAGPGPALRKIIARTGTEPLLPAFCDSRAALRALSDDGQAWQRVELSEGESTHSSEPAQEQH</sequence>
<proteinExistence type="predicted"/>
<evidence type="ECO:0000259" key="1">
    <source>
        <dbReference type="PROSITE" id="PS50801"/>
    </source>
</evidence>
<dbReference type="CDD" id="cd07043">
    <property type="entry name" value="STAS_anti-anti-sigma_factors"/>
    <property type="match status" value="1"/>
</dbReference>
<feature type="domain" description="STAS" evidence="1">
    <location>
        <begin position="1"/>
        <end position="103"/>
    </location>
</feature>
<organism evidence="2 3">
    <name type="scientific">Streptomyces paromomycinus</name>
    <name type="common">Streptomyces rimosus subsp. paromomycinus</name>
    <dbReference type="NCBI Taxonomy" id="92743"/>
    <lineage>
        <taxon>Bacteria</taxon>
        <taxon>Bacillati</taxon>
        <taxon>Actinomycetota</taxon>
        <taxon>Actinomycetes</taxon>
        <taxon>Kitasatosporales</taxon>
        <taxon>Streptomycetaceae</taxon>
        <taxon>Streptomyces</taxon>
    </lineage>
</organism>
<dbReference type="RefSeq" id="WP_246177259.1">
    <property type="nucleotide sequence ID" value="NZ_BHZD01000001.1"/>
</dbReference>
<keyword evidence="3" id="KW-1185">Reference proteome</keyword>
<reference evidence="2 3" key="1">
    <citation type="submission" date="2018-11" db="EMBL/GenBank/DDBJ databases">
        <title>Whole genome sequence of Streptomyces paromomycinus NBRC 15454(T).</title>
        <authorList>
            <person name="Komaki H."/>
            <person name="Tamura T."/>
        </authorList>
    </citation>
    <scope>NUCLEOTIDE SEQUENCE [LARGE SCALE GENOMIC DNA]</scope>
    <source>
        <strain evidence="2 3">NBRC 15454</strain>
    </source>
</reference>
<dbReference type="EMBL" id="BHZD01000001">
    <property type="protein sequence ID" value="GCD41901.1"/>
    <property type="molecule type" value="Genomic_DNA"/>
</dbReference>
<comment type="caution">
    <text evidence="2">The sequence shown here is derived from an EMBL/GenBank/DDBJ whole genome shotgun (WGS) entry which is preliminary data.</text>
</comment>
<dbReference type="InterPro" id="IPR036513">
    <property type="entry name" value="STAS_dom_sf"/>
</dbReference>
<dbReference type="Pfam" id="PF13466">
    <property type="entry name" value="STAS_2"/>
    <property type="match status" value="1"/>
</dbReference>
<accession>A0A401VXZ4</accession>
<evidence type="ECO:0000313" key="3">
    <source>
        <dbReference type="Proteomes" id="UP000286746"/>
    </source>
</evidence>
<dbReference type="Proteomes" id="UP000286746">
    <property type="component" value="Unassembled WGS sequence"/>
</dbReference>
<dbReference type="InterPro" id="IPR058548">
    <property type="entry name" value="MlaB-like_STAS"/>
</dbReference>
<gene>
    <name evidence="2" type="ORF">GKJPGBOP_01559</name>
</gene>